<sequence>MGASLGAEAMSHLEEVSKEGIAAMAEAGTVAVLLPTTAYILRLPTPPARDMIEAGVPVALGSDFNPNAFCLSMVGLFLLHFKFNLLSGLYLSS</sequence>
<keyword evidence="4" id="KW-1185">Reference proteome</keyword>
<dbReference type="PANTHER" id="PTHR42752">
    <property type="entry name" value="IMIDAZOLONEPROPIONASE"/>
    <property type="match status" value="1"/>
</dbReference>
<dbReference type="GO" id="GO:0019556">
    <property type="term" value="P:L-histidine catabolic process to glutamate and formamide"/>
    <property type="evidence" value="ECO:0007669"/>
    <property type="project" value="InterPro"/>
</dbReference>
<evidence type="ECO:0000256" key="2">
    <source>
        <dbReference type="ARBA" id="ARBA00022801"/>
    </source>
</evidence>
<dbReference type="Gene3D" id="3.20.20.140">
    <property type="entry name" value="Metal-dependent hydrolases"/>
    <property type="match status" value="1"/>
</dbReference>
<organism evidence="3 4">
    <name type="scientific">Portunus trituberculatus</name>
    <name type="common">Swimming crab</name>
    <name type="synonym">Neptunus trituberculatus</name>
    <dbReference type="NCBI Taxonomy" id="210409"/>
    <lineage>
        <taxon>Eukaryota</taxon>
        <taxon>Metazoa</taxon>
        <taxon>Ecdysozoa</taxon>
        <taxon>Arthropoda</taxon>
        <taxon>Crustacea</taxon>
        <taxon>Multicrustacea</taxon>
        <taxon>Malacostraca</taxon>
        <taxon>Eumalacostraca</taxon>
        <taxon>Eucarida</taxon>
        <taxon>Decapoda</taxon>
        <taxon>Pleocyemata</taxon>
        <taxon>Brachyura</taxon>
        <taxon>Eubrachyura</taxon>
        <taxon>Portunoidea</taxon>
        <taxon>Portunidae</taxon>
        <taxon>Portuninae</taxon>
        <taxon>Portunus</taxon>
    </lineage>
</organism>
<dbReference type="AlphaFoldDB" id="A0A5B7J9B9"/>
<keyword evidence="1" id="KW-0479">Metal-binding</keyword>
<dbReference type="GO" id="GO:0046872">
    <property type="term" value="F:metal ion binding"/>
    <property type="evidence" value="ECO:0007669"/>
    <property type="project" value="UniProtKB-KW"/>
</dbReference>
<evidence type="ECO:0000313" key="3">
    <source>
        <dbReference type="EMBL" id="MPC91419.1"/>
    </source>
</evidence>
<keyword evidence="2" id="KW-0378">Hydrolase</keyword>
<proteinExistence type="predicted"/>
<evidence type="ECO:0000313" key="4">
    <source>
        <dbReference type="Proteomes" id="UP000324222"/>
    </source>
</evidence>
<reference evidence="3 4" key="1">
    <citation type="submission" date="2019-05" db="EMBL/GenBank/DDBJ databases">
        <title>Another draft genome of Portunus trituberculatus and its Hox gene families provides insights of decapod evolution.</title>
        <authorList>
            <person name="Jeong J.-H."/>
            <person name="Song I."/>
            <person name="Kim S."/>
            <person name="Choi T."/>
            <person name="Kim D."/>
            <person name="Ryu S."/>
            <person name="Kim W."/>
        </authorList>
    </citation>
    <scope>NUCLEOTIDE SEQUENCE [LARGE SCALE GENOMIC DNA]</scope>
    <source>
        <tissue evidence="3">Muscle</tissue>
    </source>
</reference>
<name>A0A5B7J9B9_PORTR</name>
<dbReference type="GO" id="GO:0050480">
    <property type="term" value="F:imidazolonepropionase activity"/>
    <property type="evidence" value="ECO:0007669"/>
    <property type="project" value="TreeGrafter"/>
</dbReference>
<accession>A0A5B7J9B9</accession>
<dbReference type="InterPro" id="IPR032466">
    <property type="entry name" value="Metal_Hydrolase"/>
</dbReference>
<dbReference type="OrthoDB" id="194468at2759"/>
<evidence type="ECO:0000256" key="1">
    <source>
        <dbReference type="ARBA" id="ARBA00022723"/>
    </source>
</evidence>
<dbReference type="PANTHER" id="PTHR42752:SF1">
    <property type="entry name" value="IMIDAZOLONEPROPIONASE-RELATED"/>
    <property type="match status" value="1"/>
</dbReference>
<comment type="caution">
    <text evidence="3">The sequence shown here is derived from an EMBL/GenBank/DDBJ whole genome shotgun (WGS) entry which is preliminary data.</text>
</comment>
<protein>
    <submittedName>
        <fullName evidence="3">Putative imidazolonepropionase</fullName>
    </submittedName>
</protein>
<dbReference type="Proteomes" id="UP000324222">
    <property type="component" value="Unassembled WGS sequence"/>
</dbReference>
<dbReference type="SUPFAM" id="SSF51556">
    <property type="entry name" value="Metallo-dependent hydrolases"/>
    <property type="match status" value="1"/>
</dbReference>
<gene>
    <name evidence="3" type="primary">amdhd1</name>
    <name evidence="3" type="ORF">E2C01_086455</name>
</gene>
<dbReference type="InterPro" id="IPR005920">
    <property type="entry name" value="HutI"/>
</dbReference>
<dbReference type="GO" id="GO:0005737">
    <property type="term" value="C:cytoplasm"/>
    <property type="evidence" value="ECO:0007669"/>
    <property type="project" value="InterPro"/>
</dbReference>
<dbReference type="EMBL" id="VSRR010087708">
    <property type="protein sequence ID" value="MPC91419.1"/>
    <property type="molecule type" value="Genomic_DNA"/>
</dbReference>